<dbReference type="InterPro" id="IPR003594">
    <property type="entry name" value="HATPase_dom"/>
</dbReference>
<evidence type="ECO:0000256" key="2">
    <source>
        <dbReference type="ARBA" id="ARBA00001966"/>
    </source>
</evidence>
<dbReference type="GO" id="GO:0046872">
    <property type="term" value="F:metal ion binding"/>
    <property type="evidence" value="ECO:0007669"/>
    <property type="project" value="UniProtKB-KW"/>
</dbReference>
<feature type="domain" description="Histidine kinase" evidence="20">
    <location>
        <begin position="74"/>
        <end position="262"/>
    </location>
</feature>
<evidence type="ECO:0000256" key="10">
    <source>
        <dbReference type="ARBA" id="ARBA00022723"/>
    </source>
</evidence>
<protein>
    <recommendedName>
        <fullName evidence="5">Oxygen sensor histidine kinase NreB</fullName>
        <ecNumber evidence="4">2.7.13.3</ecNumber>
    </recommendedName>
    <alternativeName>
        <fullName evidence="18">Nitrogen regulation protein B</fullName>
    </alternativeName>
</protein>
<dbReference type="GO" id="GO:0051539">
    <property type="term" value="F:4 iron, 4 sulfur cluster binding"/>
    <property type="evidence" value="ECO:0007669"/>
    <property type="project" value="UniProtKB-KW"/>
</dbReference>
<keyword evidence="8" id="KW-0597">Phosphoprotein</keyword>
<name>A0A4Q5LBJ9_9BACT</name>
<evidence type="ECO:0000259" key="20">
    <source>
        <dbReference type="PROSITE" id="PS50109"/>
    </source>
</evidence>
<dbReference type="GO" id="GO:0005737">
    <property type="term" value="C:cytoplasm"/>
    <property type="evidence" value="ECO:0007669"/>
    <property type="project" value="UniProtKB-SubCell"/>
</dbReference>
<dbReference type="SMART" id="SM00387">
    <property type="entry name" value="HATPase_c"/>
    <property type="match status" value="1"/>
</dbReference>
<comment type="caution">
    <text evidence="21">The sequence shown here is derived from an EMBL/GenBank/DDBJ whole genome shotgun (WGS) entry which is preliminary data.</text>
</comment>
<evidence type="ECO:0000256" key="17">
    <source>
        <dbReference type="ARBA" id="ARBA00024827"/>
    </source>
</evidence>
<comment type="subcellular location">
    <subcellularLocation>
        <location evidence="3">Cytoplasm</location>
    </subcellularLocation>
</comment>
<comment type="function">
    <text evidence="17">Member of the two-component regulatory system NreB/NreC involved in the control of dissimilatory nitrate/nitrite reduction in response to oxygen. NreB functions as a direct oxygen sensor histidine kinase which is autophosphorylated, in the absence of oxygen, probably at the conserved histidine residue, and transfers its phosphate group probably to a conserved aspartate residue of NreC. NreB/NreC activates the expression of the nitrate (narGHJI) and nitrite (nir) reductase operons, as well as the putative nitrate transporter gene narT.</text>
</comment>
<gene>
    <name evidence="21" type="ORF">EWM57_18200</name>
</gene>
<evidence type="ECO:0000256" key="15">
    <source>
        <dbReference type="ARBA" id="ARBA00023012"/>
    </source>
</evidence>
<evidence type="ECO:0000256" key="11">
    <source>
        <dbReference type="ARBA" id="ARBA00022741"/>
    </source>
</evidence>
<dbReference type="GO" id="GO:0000155">
    <property type="term" value="F:phosphorelay sensor kinase activity"/>
    <property type="evidence" value="ECO:0007669"/>
    <property type="project" value="InterPro"/>
</dbReference>
<keyword evidence="19" id="KW-1133">Transmembrane helix</keyword>
<organism evidence="21 22">
    <name type="scientific">Hymenobacter persicinus</name>
    <dbReference type="NCBI Taxonomy" id="2025506"/>
    <lineage>
        <taxon>Bacteria</taxon>
        <taxon>Pseudomonadati</taxon>
        <taxon>Bacteroidota</taxon>
        <taxon>Cytophagia</taxon>
        <taxon>Cytophagales</taxon>
        <taxon>Hymenobacteraceae</taxon>
        <taxon>Hymenobacter</taxon>
    </lineage>
</organism>
<evidence type="ECO:0000256" key="13">
    <source>
        <dbReference type="ARBA" id="ARBA00022840"/>
    </source>
</evidence>
<keyword evidence="14" id="KW-0408">Iron</keyword>
<dbReference type="SUPFAM" id="SSF55874">
    <property type="entry name" value="ATPase domain of HSP90 chaperone/DNA topoisomerase II/histidine kinase"/>
    <property type="match status" value="1"/>
</dbReference>
<dbReference type="Pfam" id="PF07730">
    <property type="entry name" value="HisKA_3"/>
    <property type="match status" value="1"/>
</dbReference>
<evidence type="ECO:0000256" key="19">
    <source>
        <dbReference type="SAM" id="Phobius"/>
    </source>
</evidence>
<dbReference type="GO" id="GO:0005524">
    <property type="term" value="F:ATP binding"/>
    <property type="evidence" value="ECO:0007669"/>
    <property type="project" value="UniProtKB-KW"/>
</dbReference>
<dbReference type="InterPro" id="IPR050482">
    <property type="entry name" value="Sensor_HK_TwoCompSys"/>
</dbReference>
<dbReference type="PANTHER" id="PTHR24421">
    <property type="entry name" value="NITRATE/NITRITE SENSOR PROTEIN NARX-RELATED"/>
    <property type="match status" value="1"/>
</dbReference>
<dbReference type="InterPro" id="IPR005467">
    <property type="entry name" value="His_kinase_dom"/>
</dbReference>
<keyword evidence="10" id="KW-0479">Metal-binding</keyword>
<evidence type="ECO:0000256" key="16">
    <source>
        <dbReference type="ARBA" id="ARBA00023014"/>
    </source>
</evidence>
<keyword evidence="12 21" id="KW-0418">Kinase</keyword>
<evidence type="ECO:0000256" key="1">
    <source>
        <dbReference type="ARBA" id="ARBA00000085"/>
    </source>
</evidence>
<keyword evidence="13" id="KW-0067">ATP-binding</keyword>
<dbReference type="CDD" id="cd16917">
    <property type="entry name" value="HATPase_UhpB-NarQ-NarX-like"/>
    <property type="match status" value="1"/>
</dbReference>
<keyword evidence="15" id="KW-0902">Two-component regulatory system</keyword>
<dbReference type="InterPro" id="IPR036890">
    <property type="entry name" value="HATPase_C_sf"/>
</dbReference>
<evidence type="ECO:0000256" key="4">
    <source>
        <dbReference type="ARBA" id="ARBA00012438"/>
    </source>
</evidence>
<comment type="catalytic activity">
    <reaction evidence="1">
        <text>ATP + protein L-histidine = ADP + protein N-phospho-L-histidine.</text>
        <dbReference type="EC" id="2.7.13.3"/>
    </reaction>
</comment>
<dbReference type="Gene3D" id="1.20.5.1930">
    <property type="match status" value="1"/>
</dbReference>
<sequence length="262" mass="28326">MDKPSEVEFARLLFGGIAMMLLLAVVIVLIMITAQRKAYQQQMRLQQVLLAHQKEMTKSVIGSQESERERITRDLHDEIGASLSVVKLFINQIKYDTAEADVAKLAEQASDVVAETVKSIRDIVQNLSPANINRLGLLKAVQILLARLEATGIRVQAALDPVEELGEARQLALYRIVQEILGNIVKHAGATAVEVNLERHAATLLLSVRDNGRGFDLTADGPTEGSGMGLGGMKARAGLLNGQLTVESASGLGTHVTLHLPL</sequence>
<dbReference type="InterPro" id="IPR004358">
    <property type="entry name" value="Sig_transdc_His_kin-like_C"/>
</dbReference>
<keyword evidence="6" id="KW-0004">4Fe-4S</keyword>
<keyword evidence="19" id="KW-0812">Transmembrane</keyword>
<dbReference type="GO" id="GO:0046983">
    <property type="term" value="F:protein dimerization activity"/>
    <property type="evidence" value="ECO:0007669"/>
    <property type="project" value="InterPro"/>
</dbReference>
<evidence type="ECO:0000256" key="6">
    <source>
        <dbReference type="ARBA" id="ARBA00022485"/>
    </source>
</evidence>
<evidence type="ECO:0000256" key="7">
    <source>
        <dbReference type="ARBA" id="ARBA00022490"/>
    </source>
</evidence>
<keyword evidence="22" id="KW-1185">Reference proteome</keyword>
<dbReference type="InterPro" id="IPR011712">
    <property type="entry name" value="Sig_transdc_His_kin_sub3_dim/P"/>
</dbReference>
<dbReference type="OrthoDB" id="9760839at2"/>
<reference evidence="21 22" key="1">
    <citation type="submission" date="2019-02" db="EMBL/GenBank/DDBJ databases">
        <title>Bacterial novel species isolated from soil.</title>
        <authorList>
            <person name="Jung H.-Y."/>
        </authorList>
    </citation>
    <scope>NUCLEOTIDE SEQUENCE [LARGE SCALE GENOMIC DNA]</scope>
    <source>
        <strain evidence="21 22">1-3-3-3</strain>
    </source>
</reference>
<keyword evidence="9" id="KW-0808">Transferase</keyword>
<dbReference type="Proteomes" id="UP000294155">
    <property type="component" value="Unassembled WGS sequence"/>
</dbReference>
<proteinExistence type="predicted"/>
<evidence type="ECO:0000256" key="18">
    <source>
        <dbReference type="ARBA" id="ARBA00030800"/>
    </source>
</evidence>
<keyword evidence="19" id="KW-0472">Membrane</keyword>
<keyword evidence="16" id="KW-0411">Iron-sulfur</keyword>
<evidence type="ECO:0000256" key="3">
    <source>
        <dbReference type="ARBA" id="ARBA00004496"/>
    </source>
</evidence>
<evidence type="ECO:0000313" key="21">
    <source>
        <dbReference type="EMBL" id="RYU76727.1"/>
    </source>
</evidence>
<evidence type="ECO:0000313" key="22">
    <source>
        <dbReference type="Proteomes" id="UP000294155"/>
    </source>
</evidence>
<evidence type="ECO:0000256" key="9">
    <source>
        <dbReference type="ARBA" id="ARBA00022679"/>
    </source>
</evidence>
<dbReference type="RefSeq" id="WP_129922696.1">
    <property type="nucleotide sequence ID" value="NZ_SEWE01000053.1"/>
</dbReference>
<evidence type="ECO:0000256" key="5">
    <source>
        <dbReference type="ARBA" id="ARBA00017322"/>
    </source>
</evidence>
<dbReference type="EC" id="2.7.13.3" evidence="4"/>
<feature type="transmembrane region" description="Helical" evidence="19">
    <location>
        <begin position="12"/>
        <end position="34"/>
    </location>
</feature>
<dbReference type="PROSITE" id="PS50109">
    <property type="entry name" value="HIS_KIN"/>
    <property type="match status" value="1"/>
</dbReference>
<evidence type="ECO:0000256" key="12">
    <source>
        <dbReference type="ARBA" id="ARBA00022777"/>
    </source>
</evidence>
<evidence type="ECO:0000256" key="8">
    <source>
        <dbReference type="ARBA" id="ARBA00022553"/>
    </source>
</evidence>
<keyword evidence="7" id="KW-0963">Cytoplasm</keyword>
<comment type="cofactor">
    <cofactor evidence="2">
        <name>[4Fe-4S] cluster</name>
        <dbReference type="ChEBI" id="CHEBI:49883"/>
    </cofactor>
</comment>
<dbReference type="GO" id="GO:0016020">
    <property type="term" value="C:membrane"/>
    <property type="evidence" value="ECO:0007669"/>
    <property type="project" value="InterPro"/>
</dbReference>
<dbReference type="PANTHER" id="PTHR24421:SF10">
    <property type="entry name" value="NITRATE_NITRITE SENSOR PROTEIN NARQ"/>
    <property type="match status" value="1"/>
</dbReference>
<evidence type="ECO:0000256" key="14">
    <source>
        <dbReference type="ARBA" id="ARBA00023004"/>
    </source>
</evidence>
<dbReference type="Pfam" id="PF02518">
    <property type="entry name" value="HATPase_c"/>
    <property type="match status" value="1"/>
</dbReference>
<dbReference type="EMBL" id="SEWE01000053">
    <property type="protein sequence ID" value="RYU76727.1"/>
    <property type="molecule type" value="Genomic_DNA"/>
</dbReference>
<dbReference type="AlphaFoldDB" id="A0A4Q5LBJ9"/>
<dbReference type="Gene3D" id="3.30.565.10">
    <property type="entry name" value="Histidine kinase-like ATPase, C-terminal domain"/>
    <property type="match status" value="1"/>
</dbReference>
<keyword evidence="11" id="KW-0547">Nucleotide-binding</keyword>
<dbReference type="PRINTS" id="PR00344">
    <property type="entry name" value="BCTRLSENSOR"/>
</dbReference>
<accession>A0A4Q5LBJ9</accession>